<dbReference type="AlphaFoldDB" id="A0AAJ6QR04"/>
<dbReference type="InterPro" id="IPR000504">
    <property type="entry name" value="RRM_dom"/>
</dbReference>
<dbReference type="GeneID" id="100898924"/>
<dbReference type="InterPro" id="IPR003954">
    <property type="entry name" value="RRM_euk-type"/>
</dbReference>
<dbReference type="Gene3D" id="3.30.70.330">
    <property type="match status" value="3"/>
</dbReference>
<dbReference type="KEGG" id="goe:100898924"/>
<keyword evidence="1" id="KW-0677">Repeat</keyword>
<dbReference type="SMART" id="SM00360">
    <property type="entry name" value="RRM"/>
    <property type="match status" value="3"/>
</dbReference>
<dbReference type="FunFam" id="3.30.70.330:FF:000383">
    <property type="entry name" value="Sex lethal, isoform D"/>
    <property type="match status" value="1"/>
</dbReference>
<evidence type="ECO:0000259" key="4">
    <source>
        <dbReference type="PROSITE" id="PS50102"/>
    </source>
</evidence>
<sequence length="409" mass="44878">MSNCYGTHPGEVPSSSNLIVNYLPQKLSDQEFYDLFGQIGRIKTCKIVRNKLTGYSYGFGFVDYHDPEDAKKAIGVYNGFKMNNKTLKVAIAKPSNSNHSKNTNVYIRGVPKNFDPDELENLFGTFGRLVQFRVLRDLSTNVNKGVAFALYDDKENADRAIQDMDGKTLNGGTEPLQVKIADDQMKLKKHRQMTSYEQQIRAGGPMHGRPPYVNNFRPNHRFNPMNKNGPGGFQIGQPGGYGHGSQNVGGGGAGIGGGGGYDQAPVGPPILFVYNIGMETDDPSLVQLFSQYGTVEKAAVVRDKMTTKSKGYGFVTMPNYNEALWAIDQLNGFQYAGKPLQVSFKTAGKASMGPMGSVVQSLGPTNPLIDGMYEHNEMPGYGAPYHENIGYGNQQPNSYGKRTLAPFYQ</sequence>
<dbReference type="GO" id="GO:0009967">
    <property type="term" value="P:positive regulation of signal transduction"/>
    <property type="evidence" value="ECO:0007669"/>
    <property type="project" value="UniProtKB-ARBA"/>
</dbReference>
<dbReference type="PANTHER" id="PTHR48025:SF1">
    <property type="entry name" value="RRM DOMAIN-CONTAINING PROTEIN"/>
    <property type="match status" value="1"/>
</dbReference>
<dbReference type="PRINTS" id="PR00961">
    <property type="entry name" value="HUDSXLRNA"/>
</dbReference>
<organism evidence="5 6">
    <name type="scientific">Galendromus occidentalis</name>
    <name type="common">western predatory mite</name>
    <dbReference type="NCBI Taxonomy" id="34638"/>
    <lineage>
        <taxon>Eukaryota</taxon>
        <taxon>Metazoa</taxon>
        <taxon>Ecdysozoa</taxon>
        <taxon>Arthropoda</taxon>
        <taxon>Chelicerata</taxon>
        <taxon>Arachnida</taxon>
        <taxon>Acari</taxon>
        <taxon>Parasitiformes</taxon>
        <taxon>Mesostigmata</taxon>
        <taxon>Gamasina</taxon>
        <taxon>Phytoseioidea</taxon>
        <taxon>Phytoseiidae</taxon>
        <taxon>Typhlodrominae</taxon>
        <taxon>Galendromus</taxon>
    </lineage>
</organism>
<dbReference type="Proteomes" id="UP000694867">
    <property type="component" value="Unplaced"/>
</dbReference>
<keyword evidence="2 3" id="KW-0694">RNA-binding</keyword>
<dbReference type="SUPFAM" id="SSF54928">
    <property type="entry name" value="RNA-binding domain, RBD"/>
    <property type="match status" value="2"/>
</dbReference>
<dbReference type="GO" id="GO:0003729">
    <property type="term" value="F:mRNA binding"/>
    <property type="evidence" value="ECO:0007669"/>
    <property type="project" value="UniProtKB-ARBA"/>
</dbReference>
<dbReference type="InterPro" id="IPR050502">
    <property type="entry name" value="Euk_RNA-bind_prot"/>
</dbReference>
<dbReference type="InterPro" id="IPR035979">
    <property type="entry name" value="RBD_domain_sf"/>
</dbReference>
<dbReference type="InterPro" id="IPR012677">
    <property type="entry name" value="Nucleotide-bd_a/b_plait_sf"/>
</dbReference>
<evidence type="ECO:0000256" key="1">
    <source>
        <dbReference type="ARBA" id="ARBA00022737"/>
    </source>
</evidence>
<evidence type="ECO:0000313" key="6">
    <source>
        <dbReference type="RefSeq" id="XP_003741033.1"/>
    </source>
</evidence>
<gene>
    <name evidence="6" type="primary">LOC100898924</name>
</gene>
<reference evidence="6" key="1">
    <citation type="submission" date="2025-08" db="UniProtKB">
        <authorList>
            <consortium name="RefSeq"/>
        </authorList>
    </citation>
    <scope>IDENTIFICATION</scope>
</reference>
<keyword evidence="5" id="KW-1185">Reference proteome</keyword>
<feature type="domain" description="RRM" evidence="4">
    <location>
        <begin position="16"/>
        <end position="94"/>
    </location>
</feature>
<dbReference type="Pfam" id="PF00076">
    <property type="entry name" value="RRM_1"/>
    <property type="match status" value="3"/>
</dbReference>
<dbReference type="GO" id="GO:0010629">
    <property type="term" value="P:negative regulation of gene expression"/>
    <property type="evidence" value="ECO:0007669"/>
    <property type="project" value="UniProtKB-ARBA"/>
</dbReference>
<evidence type="ECO:0000256" key="2">
    <source>
        <dbReference type="ARBA" id="ARBA00022884"/>
    </source>
</evidence>
<proteinExistence type="predicted"/>
<feature type="domain" description="RRM" evidence="4">
    <location>
        <begin position="269"/>
        <end position="347"/>
    </location>
</feature>
<name>A0AAJ6QR04_9ACAR</name>
<dbReference type="RefSeq" id="XP_003741033.1">
    <property type="nucleotide sequence ID" value="XM_003740985.1"/>
</dbReference>
<accession>A0AAJ6QR04</accession>
<evidence type="ECO:0000256" key="3">
    <source>
        <dbReference type="PROSITE-ProRule" id="PRU00176"/>
    </source>
</evidence>
<dbReference type="GO" id="GO:0005737">
    <property type="term" value="C:cytoplasm"/>
    <property type="evidence" value="ECO:0007669"/>
    <property type="project" value="UniProtKB-ARBA"/>
</dbReference>
<dbReference type="SMART" id="SM00361">
    <property type="entry name" value="RRM_1"/>
    <property type="match status" value="3"/>
</dbReference>
<dbReference type="GO" id="GO:1990904">
    <property type="term" value="C:ribonucleoprotein complex"/>
    <property type="evidence" value="ECO:0007669"/>
    <property type="project" value="InterPro"/>
</dbReference>
<evidence type="ECO:0000313" key="5">
    <source>
        <dbReference type="Proteomes" id="UP000694867"/>
    </source>
</evidence>
<dbReference type="InterPro" id="IPR002343">
    <property type="entry name" value="Hud_Sxl_RNA"/>
</dbReference>
<feature type="domain" description="RRM" evidence="4">
    <location>
        <begin position="103"/>
        <end position="183"/>
    </location>
</feature>
<dbReference type="PANTHER" id="PTHR48025">
    <property type="entry name" value="OS02G0815200 PROTEIN"/>
    <property type="match status" value="1"/>
</dbReference>
<dbReference type="PROSITE" id="PS50102">
    <property type="entry name" value="RRM"/>
    <property type="match status" value="3"/>
</dbReference>
<protein>
    <submittedName>
        <fullName evidence="6">ELAV-like protein 1</fullName>
    </submittedName>
</protein>